<dbReference type="Gene3D" id="1.20.5.50">
    <property type="match status" value="2"/>
</dbReference>
<keyword evidence="2" id="KW-1185">Reference proteome</keyword>
<reference evidence="2" key="1">
    <citation type="submission" date="2014-03" db="EMBL/GenBank/DDBJ databases">
        <authorList>
            <person name="Aksoy S."/>
            <person name="Warren W."/>
            <person name="Wilson R.K."/>
        </authorList>
    </citation>
    <scope>NUCLEOTIDE SEQUENCE [LARGE SCALE GENOMIC DNA]</scope>
    <source>
        <strain evidence="2">IAEA</strain>
    </source>
</reference>
<dbReference type="VEuPathDB" id="VectorBase:GPAI000553"/>
<evidence type="ECO:0000313" key="2">
    <source>
        <dbReference type="Proteomes" id="UP000092445"/>
    </source>
</evidence>
<dbReference type="AlphaFoldDB" id="A0A1A9Z0U1"/>
<protein>
    <submittedName>
        <fullName evidence="1">Uncharacterized protein</fullName>
    </submittedName>
</protein>
<accession>A0A1A9Z0U1</accession>
<dbReference type="Proteomes" id="UP000092445">
    <property type="component" value="Unassembled WGS sequence"/>
</dbReference>
<name>A0A1A9Z0U1_GLOPL</name>
<evidence type="ECO:0000313" key="1">
    <source>
        <dbReference type="EnsemblMetazoa" id="GPAI000553-PA"/>
    </source>
</evidence>
<proteinExistence type="predicted"/>
<dbReference type="STRING" id="7398.A0A1A9Z0U1"/>
<organism evidence="1 2">
    <name type="scientific">Glossina pallidipes</name>
    <name type="common">Tsetse fly</name>
    <dbReference type="NCBI Taxonomy" id="7398"/>
    <lineage>
        <taxon>Eukaryota</taxon>
        <taxon>Metazoa</taxon>
        <taxon>Ecdysozoa</taxon>
        <taxon>Arthropoda</taxon>
        <taxon>Hexapoda</taxon>
        <taxon>Insecta</taxon>
        <taxon>Pterygota</taxon>
        <taxon>Neoptera</taxon>
        <taxon>Endopterygota</taxon>
        <taxon>Diptera</taxon>
        <taxon>Brachycera</taxon>
        <taxon>Muscomorpha</taxon>
        <taxon>Hippoboscoidea</taxon>
        <taxon>Glossinidae</taxon>
        <taxon>Glossina</taxon>
    </lineage>
</organism>
<reference evidence="1" key="2">
    <citation type="submission" date="2020-05" db="UniProtKB">
        <authorList>
            <consortium name="EnsemblMetazoa"/>
        </authorList>
    </citation>
    <scope>IDENTIFICATION</scope>
    <source>
        <strain evidence="1">IAEA</strain>
    </source>
</reference>
<dbReference type="EnsemblMetazoa" id="GPAI000553-RA">
    <property type="protein sequence ID" value="GPAI000553-PA"/>
    <property type="gene ID" value="GPAI000553"/>
</dbReference>
<sequence>MPIIIDKQFHYVLSRLLQDYPKLWHHRRGSIKDQYLKLATKLSEKLHRPVSEKKVRTVLKNVRRHLQRLEKGLSRKTSYCAYLWYAEELGYMRATETISKIIEEKAFFEEEVTLNDEHYASSSYSAPSIKEEFEEYTDITEEVTLNEEHYASPSEECLQMMKEEENRRLRAECLFRQTPSNTEGEEVLPDVLTIHDIEERIDKQFHDVLSRLLQDYPKLWHHRRGPIKDQYLKLATKLSEKLHRPVSEKKVRTVLKNVRRHLQRLEKGLSRKTHYCAYLWYAKELGYMRAAETISKIIEKKEFFEQEVALNEEHYASSSNSAPSIKAEFEEFMDITEELALNEEHCASPSEECLQMMKQRSGANKRESATPS</sequence>